<sequence>MSPPPLERLRRCEDGIRKILLNQQTGRINWLRNGFLDVLRELEDIKDSIALLDQSLDGVHQQLDSIHRHDPRICGRCLHNWHQSLQLPGSGGLTIPYPLSDTTSSNTLSSDTGTTSSITSEPSDTSSSETDTMSSSEANTTSDTDTTL</sequence>
<organism evidence="1 2">
    <name type="scientific">Pluteus cervinus</name>
    <dbReference type="NCBI Taxonomy" id="181527"/>
    <lineage>
        <taxon>Eukaryota</taxon>
        <taxon>Fungi</taxon>
        <taxon>Dikarya</taxon>
        <taxon>Basidiomycota</taxon>
        <taxon>Agaricomycotina</taxon>
        <taxon>Agaricomycetes</taxon>
        <taxon>Agaricomycetidae</taxon>
        <taxon>Agaricales</taxon>
        <taxon>Pluteineae</taxon>
        <taxon>Pluteaceae</taxon>
        <taxon>Pluteus</taxon>
    </lineage>
</organism>
<dbReference type="EMBL" id="ML208763">
    <property type="protein sequence ID" value="TFK60530.1"/>
    <property type="molecule type" value="Genomic_DNA"/>
</dbReference>
<dbReference type="Proteomes" id="UP000308600">
    <property type="component" value="Unassembled WGS sequence"/>
</dbReference>
<accession>A0ACD3A540</accession>
<gene>
    <name evidence="1" type="ORF">BDN72DRAFT_904878</name>
</gene>
<evidence type="ECO:0000313" key="1">
    <source>
        <dbReference type="EMBL" id="TFK60530.1"/>
    </source>
</evidence>
<name>A0ACD3A540_9AGAR</name>
<reference evidence="1 2" key="1">
    <citation type="journal article" date="2019" name="Nat. Ecol. Evol.">
        <title>Megaphylogeny resolves global patterns of mushroom evolution.</title>
        <authorList>
            <person name="Varga T."/>
            <person name="Krizsan K."/>
            <person name="Foldi C."/>
            <person name="Dima B."/>
            <person name="Sanchez-Garcia M."/>
            <person name="Sanchez-Ramirez S."/>
            <person name="Szollosi G.J."/>
            <person name="Szarkandi J.G."/>
            <person name="Papp V."/>
            <person name="Albert L."/>
            <person name="Andreopoulos W."/>
            <person name="Angelini C."/>
            <person name="Antonin V."/>
            <person name="Barry K.W."/>
            <person name="Bougher N.L."/>
            <person name="Buchanan P."/>
            <person name="Buyck B."/>
            <person name="Bense V."/>
            <person name="Catcheside P."/>
            <person name="Chovatia M."/>
            <person name="Cooper J."/>
            <person name="Damon W."/>
            <person name="Desjardin D."/>
            <person name="Finy P."/>
            <person name="Geml J."/>
            <person name="Haridas S."/>
            <person name="Hughes K."/>
            <person name="Justo A."/>
            <person name="Karasinski D."/>
            <person name="Kautmanova I."/>
            <person name="Kiss B."/>
            <person name="Kocsube S."/>
            <person name="Kotiranta H."/>
            <person name="LaButti K.M."/>
            <person name="Lechner B.E."/>
            <person name="Liimatainen K."/>
            <person name="Lipzen A."/>
            <person name="Lukacs Z."/>
            <person name="Mihaltcheva S."/>
            <person name="Morgado L.N."/>
            <person name="Niskanen T."/>
            <person name="Noordeloos M.E."/>
            <person name="Ohm R.A."/>
            <person name="Ortiz-Santana B."/>
            <person name="Ovrebo C."/>
            <person name="Racz N."/>
            <person name="Riley R."/>
            <person name="Savchenko A."/>
            <person name="Shiryaev A."/>
            <person name="Soop K."/>
            <person name="Spirin V."/>
            <person name="Szebenyi C."/>
            <person name="Tomsovsky M."/>
            <person name="Tulloss R.E."/>
            <person name="Uehling J."/>
            <person name="Grigoriev I.V."/>
            <person name="Vagvolgyi C."/>
            <person name="Papp T."/>
            <person name="Martin F.M."/>
            <person name="Miettinen O."/>
            <person name="Hibbett D.S."/>
            <person name="Nagy L.G."/>
        </authorList>
    </citation>
    <scope>NUCLEOTIDE SEQUENCE [LARGE SCALE GENOMIC DNA]</scope>
    <source>
        <strain evidence="1 2">NL-1719</strain>
    </source>
</reference>
<keyword evidence="2" id="KW-1185">Reference proteome</keyword>
<protein>
    <submittedName>
        <fullName evidence="1">Uncharacterized protein</fullName>
    </submittedName>
</protein>
<evidence type="ECO:0000313" key="2">
    <source>
        <dbReference type="Proteomes" id="UP000308600"/>
    </source>
</evidence>
<proteinExistence type="predicted"/>